<dbReference type="NCBIfam" id="TIGR00496">
    <property type="entry name" value="frr"/>
    <property type="match status" value="1"/>
</dbReference>
<dbReference type="Proteomes" id="UP001056539">
    <property type="component" value="Chromosome"/>
</dbReference>
<evidence type="ECO:0000256" key="1">
    <source>
        <dbReference type="ARBA" id="ARBA00004496"/>
    </source>
</evidence>
<reference evidence="8" key="1">
    <citation type="submission" date="2021-04" db="EMBL/GenBank/DDBJ databases">
        <authorList>
            <person name="Postec A."/>
        </authorList>
    </citation>
    <scope>NUCLEOTIDE SEQUENCE</scope>
    <source>
        <strain evidence="8">F1F22</strain>
    </source>
</reference>
<dbReference type="EMBL" id="CP073355">
    <property type="protein sequence ID" value="URA09964.1"/>
    <property type="molecule type" value="Genomic_DNA"/>
</dbReference>
<evidence type="ECO:0000256" key="6">
    <source>
        <dbReference type="HAMAP-Rule" id="MF_00040"/>
    </source>
</evidence>
<dbReference type="AlphaFoldDB" id="A0AAX3BCP1"/>
<comment type="function">
    <text evidence="5 6">Responsible for the release of ribosomes from messenger RNA at the termination of protein biosynthesis. May increase the efficiency of translation by recycling ribosomes from one round of translation to another.</text>
</comment>
<comment type="subcellular location">
    <subcellularLocation>
        <location evidence="1 6">Cytoplasm</location>
    </subcellularLocation>
</comment>
<evidence type="ECO:0000313" key="8">
    <source>
        <dbReference type="EMBL" id="URA09964.1"/>
    </source>
</evidence>
<evidence type="ECO:0000256" key="4">
    <source>
        <dbReference type="ARBA" id="ARBA00022917"/>
    </source>
</evidence>
<sequence length="188" mass="21586">MVEAFEKFKKEAKDRMDKALSHFMEELKHVKTGRASIGMVEDIRFDYYGTPTPIRQAASLNTPDPHTIVIDAWDKSILKNIEKGINDANLGFTVVNDGKVLRVAIPPLTEDSKKALVKKIKEMGEEIKVTIRNERRDINNHIKELVKGGHISEDDERRELDAIQKITDDHIKHIDELVEKKAKEIMEF</sequence>
<evidence type="ECO:0000256" key="2">
    <source>
        <dbReference type="ARBA" id="ARBA00005912"/>
    </source>
</evidence>
<proteinExistence type="inferred from homology"/>
<reference evidence="8" key="2">
    <citation type="submission" date="2022-06" db="EMBL/GenBank/DDBJ databases">
        <title>Thermospira aquatica gen. nov., sp. nov.</title>
        <authorList>
            <person name="Ben Ali Gam Z."/>
            <person name="Labat M."/>
        </authorList>
    </citation>
    <scope>NUCLEOTIDE SEQUENCE</scope>
    <source>
        <strain evidence="8">F1F22</strain>
    </source>
</reference>
<dbReference type="InterPro" id="IPR002661">
    <property type="entry name" value="Ribosome_recyc_fac"/>
</dbReference>
<keyword evidence="3 6" id="KW-0963">Cytoplasm</keyword>
<gene>
    <name evidence="6 8" type="primary">frr</name>
    <name evidence="8" type="ORF">KDW03_10860</name>
</gene>
<feature type="domain" description="Ribosome recycling factor" evidence="7">
    <location>
        <begin position="24"/>
        <end position="186"/>
    </location>
</feature>
<dbReference type="GO" id="GO:0006415">
    <property type="term" value="P:translational termination"/>
    <property type="evidence" value="ECO:0007669"/>
    <property type="project" value="UniProtKB-UniRule"/>
</dbReference>
<dbReference type="HAMAP" id="MF_00040">
    <property type="entry name" value="RRF"/>
    <property type="match status" value="1"/>
</dbReference>
<dbReference type="RefSeq" id="WP_271435096.1">
    <property type="nucleotide sequence ID" value="NZ_CP073355.1"/>
</dbReference>
<dbReference type="Gene3D" id="3.30.1360.40">
    <property type="match status" value="1"/>
</dbReference>
<dbReference type="PANTHER" id="PTHR20982">
    <property type="entry name" value="RIBOSOME RECYCLING FACTOR"/>
    <property type="match status" value="1"/>
</dbReference>
<dbReference type="GO" id="GO:0043023">
    <property type="term" value="F:ribosomal large subunit binding"/>
    <property type="evidence" value="ECO:0007669"/>
    <property type="project" value="TreeGrafter"/>
</dbReference>
<name>A0AAX3BCP1_9SPIR</name>
<organism evidence="8 9">
    <name type="scientific">Thermospira aquatica</name>
    <dbReference type="NCBI Taxonomy" id="2828656"/>
    <lineage>
        <taxon>Bacteria</taxon>
        <taxon>Pseudomonadati</taxon>
        <taxon>Spirochaetota</taxon>
        <taxon>Spirochaetia</taxon>
        <taxon>Brevinematales</taxon>
        <taxon>Thermospiraceae</taxon>
        <taxon>Thermospira</taxon>
    </lineage>
</organism>
<dbReference type="InterPro" id="IPR036191">
    <property type="entry name" value="RRF_sf"/>
</dbReference>
<accession>A0AAX3BCP1</accession>
<evidence type="ECO:0000259" key="7">
    <source>
        <dbReference type="Pfam" id="PF01765"/>
    </source>
</evidence>
<dbReference type="FunFam" id="1.10.132.20:FF:000001">
    <property type="entry name" value="Ribosome-recycling factor"/>
    <property type="match status" value="1"/>
</dbReference>
<comment type="similarity">
    <text evidence="2 6">Belongs to the RRF family.</text>
</comment>
<keyword evidence="4 6" id="KW-0648">Protein biosynthesis</keyword>
<dbReference type="Gene3D" id="1.10.132.20">
    <property type="entry name" value="Ribosome-recycling factor"/>
    <property type="match status" value="1"/>
</dbReference>
<dbReference type="FunFam" id="3.30.1360.40:FF:000001">
    <property type="entry name" value="Ribosome-recycling factor"/>
    <property type="match status" value="1"/>
</dbReference>
<dbReference type="PANTHER" id="PTHR20982:SF3">
    <property type="entry name" value="MITOCHONDRIAL RIBOSOME RECYCLING FACTOR PSEUDO 1"/>
    <property type="match status" value="1"/>
</dbReference>
<dbReference type="Pfam" id="PF01765">
    <property type="entry name" value="RRF"/>
    <property type="match status" value="1"/>
</dbReference>
<evidence type="ECO:0000256" key="5">
    <source>
        <dbReference type="ARBA" id="ARBA00025050"/>
    </source>
</evidence>
<dbReference type="SUPFAM" id="SSF55194">
    <property type="entry name" value="Ribosome recycling factor, RRF"/>
    <property type="match status" value="1"/>
</dbReference>
<dbReference type="GO" id="GO:0005737">
    <property type="term" value="C:cytoplasm"/>
    <property type="evidence" value="ECO:0007669"/>
    <property type="project" value="UniProtKB-SubCell"/>
</dbReference>
<dbReference type="CDD" id="cd00520">
    <property type="entry name" value="RRF"/>
    <property type="match status" value="1"/>
</dbReference>
<dbReference type="KEGG" id="taqu:KDW03_10860"/>
<keyword evidence="9" id="KW-1185">Reference proteome</keyword>
<dbReference type="InterPro" id="IPR023584">
    <property type="entry name" value="Ribosome_recyc_fac_dom"/>
</dbReference>
<protein>
    <recommendedName>
        <fullName evidence="6">Ribosome-recycling factor</fullName>
        <shortName evidence="6">RRF</shortName>
    </recommendedName>
    <alternativeName>
        <fullName evidence="6">Ribosome-releasing factor</fullName>
    </alternativeName>
</protein>
<evidence type="ECO:0000313" key="9">
    <source>
        <dbReference type="Proteomes" id="UP001056539"/>
    </source>
</evidence>
<evidence type="ECO:0000256" key="3">
    <source>
        <dbReference type="ARBA" id="ARBA00022490"/>
    </source>
</evidence>